<keyword evidence="3 7" id="KW-0812">Transmembrane</keyword>
<dbReference type="InterPro" id="IPR004240">
    <property type="entry name" value="EMP70"/>
</dbReference>
<protein>
    <recommendedName>
        <fullName evidence="7">Transmembrane 9 superfamily member</fullName>
    </recommendedName>
</protein>
<dbReference type="AlphaFoldDB" id="A0A7R8WRL8"/>
<feature type="signal peptide" evidence="7">
    <location>
        <begin position="1"/>
        <end position="18"/>
    </location>
</feature>
<evidence type="ECO:0000256" key="2">
    <source>
        <dbReference type="ARBA" id="ARBA00005227"/>
    </source>
</evidence>
<gene>
    <name evidence="8" type="ORF">CTOB1V02_LOCUS11621</name>
</gene>
<accession>A0A7R8WRL8</accession>
<sequence length="282" mass="32785">MKCKLGIFLLSTLIVVSGDEHSHTYSKGEEVVLWMNTVGPYHNRQETYAYFSLPFCKGPKETIEHYHETLAEALQGVELDFSGLEISFLEDVPDREYCKVLIQEYSLNAFTYAIKNHYWYQMYMDDLPIWGIVGEVGDDGLFYLWTHKRLEIGYNGNQIVDVNLTSEKKVALKLGEQIPFTYEVKWVPSSVKFDDRFDKYLDPSFFQHRDLNRYSRDEKDVELDDMEKDLGDEYGWKQVHGDVFRAPSYPMIFATLIGCGYQIAIVTFCVILLATLGELYTE</sequence>
<dbReference type="PANTHER" id="PTHR10766">
    <property type="entry name" value="TRANSMEMBRANE 9 SUPERFAMILY PROTEIN"/>
    <property type="match status" value="1"/>
</dbReference>
<evidence type="ECO:0000256" key="4">
    <source>
        <dbReference type="ARBA" id="ARBA00022729"/>
    </source>
</evidence>
<feature type="chain" id="PRO_5040558286" description="Transmembrane 9 superfamily member" evidence="7">
    <location>
        <begin position="19"/>
        <end position="282"/>
    </location>
</feature>
<name>A0A7R8WRL8_9CRUS</name>
<evidence type="ECO:0000313" key="8">
    <source>
        <dbReference type="EMBL" id="CAD7233802.1"/>
    </source>
</evidence>
<evidence type="ECO:0000256" key="6">
    <source>
        <dbReference type="ARBA" id="ARBA00023136"/>
    </source>
</evidence>
<keyword evidence="4 7" id="KW-0732">Signal</keyword>
<comment type="caution">
    <text evidence="7">Lacks conserved residue(s) required for the propagation of feature annotation.</text>
</comment>
<evidence type="ECO:0000256" key="7">
    <source>
        <dbReference type="RuleBase" id="RU363079"/>
    </source>
</evidence>
<dbReference type="GO" id="GO:0016020">
    <property type="term" value="C:membrane"/>
    <property type="evidence" value="ECO:0007669"/>
    <property type="project" value="UniProtKB-SubCell"/>
</dbReference>
<dbReference type="OrthoDB" id="1666796at2759"/>
<dbReference type="GO" id="GO:0072657">
    <property type="term" value="P:protein localization to membrane"/>
    <property type="evidence" value="ECO:0007669"/>
    <property type="project" value="TreeGrafter"/>
</dbReference>
<comment type="subcellular location">
    <subcellularLocation>
        <location evidence="1">Membrane</location>
        <topology evidence="1">Multi-pass membrane protein</topology>
    </subcellularLocation>
</comment>
<feature type="transmembrane region" description="Helical" evidence="7">
    <location>
        <begin position="251"/>
        <end position="276"/>
    </location>
</feature>
<dbReference type="EMBL" id="OB666992">
    <property type="protein sequence ID" value="CAD7233802.1"/>
    <property type="molecule type" value="Genomic_DNA"/>
</dbReference>
<dbReference type="Pfam" id="PF02990">
    <property type="entry name" value="EMP70"/>
    <property type="match status" value="2"/>
</dbReference>
<proteinExistence type="inferred from homology"/>
<keyword evidence="5 7" id="KW-1133">Transmembrane helix</keyword>
<reference evidence="8" key="1">
    <citation type="submission" date="2020-11" db="EMBL/GenBank/DDBJ databases">
        <authorList>
            <person name="Tran Van P."/>
        </authorList>
    </citation>
    <scope>NUCLEOTIDE SEQUENCE</scope>
</reference>
<evidence type="ECO:0000256" key="1">
    <source>
        <dbReference type="ARBA" id="ARBA00004141"/>
    </source>
</evidence>
<comment type="similarity">
    <text evidence="2 7">Belongs to the nonaspanin (TM9SF) (TC 9.A.2) family.</text>
</comment>
<evidence type="ECO:0000256" key="3">
    <source>
        <dbReference type="ARBA" id="ARBA00022692"/>
    </source>
</evidence>
<evidence type="ECO:0000256" key="5">
    <source>
        <dbReference type="ARBA" id="ARBA00022989"/>
    </source>
</evidence>
<dbReference type="PANTHER" id="PTHR10766:SF41">
    <property type="entry name" value="TRANSMEMBRANE 9 SUPERFAMILY MEMBER 3"/>
    <property type="match status" value="1"/>
</dbReference>
<organism evidence="8">
    <name type="scientific">Cyprideis torosa</name>
    <dbReference type="NCBI Taxonomy" id="163714"/>
    <lineage>
        <taxon>Eukaryota</taxon>
        <taxon>Metazoa</taxon>
        <taxon>Ecdysozoa</taxon>
        <taxon>Arthropoda</taxon>
        <taxon>Crustacea</taxon>
        <taxon>Oligostraca</taxon>
        <taxon>Ostracoda</taxon>
        <taxon>Podocopa</taxon>
        <taxon>Podocopida</taxon>
        <taxon>Cytherocopina</taxon>
        <taxon>Cytheroidea</taxon>
        <taxon>Cytherideidae</taxon>
        <taxon>Cyprideis</taxon>
    </lineage>
</organism>
<keyword evidence="6 7" id="KW-0472">Membrane</keyword>